<keyword evidence="2" id="KW-1185">Reference proteome</keyword>
<dbReference type="KEGG" id="mic:Mic7113_2155"/>
<dbReference type="InterPro" id="IPR010903">
    <property type="entry name" value="DUF1517"/>
</dbReference>
<dbReference type="OrthoDB" id="456652at2"/>
<accession>K9WC49</accession>
<evidence type="ECO:0000313" key="1">
    <source>
        <dbReference type="EMBL" id="AFZ17970.1"/>
    </source>
</evidence>
<protein>
    <submittedName>
        <fullName evidence="1">Putative membrane protein</fullName>
    </submittedName>
</protein>
<evidence type="ECO:0000313" key="2">
    <source>
        <dbReference type="Proteomes" id="UP000010471"/>
    </source>
</evidence>
<dbReference type="Pfam" id="PF07466">
    <property type="entry name" value="DUF1517"/>
    <property type="match status" value="1"/>
</dbReference>
<dbReference type="AlphaFoldDB" id="K9WC49"/>
<gene>
    <name evidence="1" type="ORF">Mic7113_2155</name>
</gene>
<proteinExistence type="predicted"/>
<dbReference type="Proteomes" id="UP000010471">
    <property type="component" value="Chromosome"/>
</dbReference>
<reference evidence="1 2" key="1">
    <citation type="submission" date="2012-06" db="EMBL/GenBank/DDBJ databases">
        <title>Finished chromosome of genome of Microcoleus sp. PCC 7113.</title>
        <authorList>
            <consortium name="US DOE Joint Genome Institute"/>
            <person name="Gugger M."/>
            <person name="Coursin T."/>
            <person name="Rippka R."/>
            <person name="Tandeau De Marsac N."/>
            <person name="Huntemann M."/>
            <person name="Wei C.-L."/>
            <person name="Han J."/>
            <person name="Detter J.C."/>
            <person name="Han C."/>
            <person name="Tapia R."/>
            <person name="Chen A."/>
            <person name="Kyrpides N."/>
            <person name="Mavromatis K."/>
            <person name="Markowitz V."/>
            <person name="Szeto E."/>
            <person name="Ivanova N."/>
            <person name="Pagani I."/>
            <person name="Pati A."/>
            <person name="Goodwin L."/>
            <person name="Nordberg H.P."/>
            <person name="Cantor M.N."/>
            <person name="Hua S.X."/>
            <person name="Woyke T."/>
            <person name="Kerfeld C.A."/>
        </authorList>
    </citation>
    <scope>NUCLEOTIDE SEQUENCE [LARGE SCALE GENOMIC DNA]</scope>
    <source>
        <strain evidence="1 2">PCC 7113</strain>
    </source>
</reference>
<dbReference type="EMBL" id="CP003630">
    <property type="protein sequence ID" value="AFZ17970.1"/>
    <property type="molecule type" value="Genomic_DNA"/>
</dbReference>
<organism evidence="1 2">
    <name type="scientific">Allocoleopsis franciscana PCC 7113</name>
    <dbReference type="NCBI Taxonomy" id="1173027"/>
    <lineage>
        <taxon>Bacteria</taxon>
        <taxon>Bacillati</taxon>
        <taxon>Cyanobacteriota</taxon>
        <taxon>Cyanophyceae</taxon>
        <taxon>Coleofasciculales</taxon>
        <taxon>Coleofasciculaceae</taxon>
        <taxon>Allocoleopsis</taxon>
        <taxon>Allocoleopsis franciscana</taxon>
    </lineage>
</organism>
<dbReference type="HOGENOM" id="CLU_1364305_0_0_3"/>
<name>K9WC49_9CYAN</name>
<dbReference type="PATRIC" id="fig|1173027.3.peg.2353"/>
<dbReference type="eggNOG" id="COG4371">
    <property type="taxonomic scope" value="Bacteria"/>
</dbReference>
<dbReference type="RefSeq" id="WP_015182122.1">
    <property type="nucleotide sequence ID" value="NC_019738.1"/>
</dbReference>
<sequence>MNSWRDRLNKLGGRTRYMVCRLFIHLAGDEVAPLLGVLNRSAREAVDADGDLDVLGQGLVEICQSLLQYDIYWQSAANEGDVFWNEGEAGDYVNELFTDSAERYLSEPDYNQPLGPNDQLSLPATRNLVVMIAVACTGEVPELETNLASMEALKAGLKALINLHYQERLEAIQVHFSPAQFGDELTNDQLIVNFPELIPL</sequence>
<dbReference type="STRING" id="1173027.Mic7113_2155"/>